<dbReference type="InterPro" id="IPR023631">
    <property type="entry name" value="Amidase_dom"/>
</dbReference>
<organism evidence="2">
    <name type="scientific">freshwater metagenome</name>
    <dbReference type="NCBI Taxonomy" id="449393"/>
    <lineage>
        <taxon>unclassified sequences</taxon>
        <taxon>metagenomes</taxon>
        <taxon>ecological metagenomes</taxon>
    </lineage>
</organism>
<evidence type="ECO:0000259" key="1">
    <source>
        <dbReference type="Pfam" id="PF01425"/>
    </source>
</evidence>
<feature type="domain" description="Amidase" evidence="1">
    <location>
        <begin position="44"/>
        <end position="440"/>
    </location>
</feature>
<dbReference type="InterPro" id="IPR036928">
    <property type="entry name" value="AS_sf"/>
</dbReference>
<accession>A0A6J7B887</accession>
<proteinExistence type="predicted"/>
<dbReference type="AlphaFoldDB" id="A0A6J7B887"/>
<dbReference type="PANTHER" id="PTHR42678:SF34">
    <property type="entry name" value="OS04G0183300 PROTEIN"/>
    <property type="match status" value="1"/>
</dbReference>
<dbReference type="EMBL" id="CAFAZY010000012">
    <property type="protein sequence ID" value="CAB4840159.1"/>
    <property type="molecule type" value="Genomic_DNA"/>
</dbReference>
<protein>
    <submittedName>
        <fullName evidence="2">Unannotated protein</fullName>
    </submittedName>
</protein>
<reference evidence="2" key="1">
    <citation type="submission" date="2020-05" db="EMBL/GenBank/DDBJ databases">
        <authorList>
            <person name="Chiriac C."/>
            <person name="Salcher M."/>
            <person name="Ghai R."/>
            <person name="Kavagutti S V."/>
        </authorList>
    </citation>
    <scope>NUCLEOTIDE SEQUENCE</scope>
</reference>
<name>A0A6J7B887_9ZZZZ</name>
<dbReference type="SUPFAM" id="SSF75304">
    <property type="entry name" value="Amidase signature (AS) enzymes"/>
    <property type="match status" value="1"/>
</dbReference>
<dbReference type="PANTHER" id="PTHR42678">
    <property type="entry name" value="AMIDASE"/>
    <property type="match status" value="1"/>
</dbReference>
<sequence length="465" mass="48144">MVFARSALETINDLRTGGATPASLAADALNRIEEIDATGYELNSILALAPKSDGKGFNPDSPLAGLPIVIKDNIEAVGLPGTAGSTALLDHLVLKDSPLVERLRAAGGNIIASTNLSEWANIRSTSSTSGWSAVGGLTANPWIHKHSAGGSSSGSGAAVAAGLITLAVGTETDGSIICPASLNGCVGIKPTVGLVPTQGIIPISAHQDSPGPMARSVKDAALLLEIMSATTGLVQACDESRALKIGVVRSWLTGHSATDALFDSALSKLAKAGVTLVEVALKAPGDDVGSDEYEVLLHELFDEMGAYLSKRADTSLKSLAHLVAYNSAHKESELKYFAQELFDKAIKLGGRNNAYKAKRARNLAWAQRTLAKGFTDVDVLIGATYSPAWVSTLGKGDDYGDNSWITMAPAIAGTPIGTIPMGITEGLPVGLGVVAKANDEIVLVSALAQIERALDLGFLKPTFIK</sequence>
<dbReference type="Pfam" id="PF01425">
    <property type="entry name" value="Amidase"/>
    <property type="match status" value="1"/>
</dbReference>
<dbReference type="Gene3D" id="3.90.1300.10">
    <property type="entry name" value="Amidase signature (AS) domain"/>
    <property type="match status" value="1"/>
</dbReference>
<evidence type="ECO:0000313" key="2">
    <source>
        <dbReference type="EMBL" id="CAB4840159.1"/>
    </source>
</evidence>
<gene>
    <name evidence="2" type="ORF">UFOPK3255_00190</name>
</gene>